<evidence type="ECO:0000313" key="12">
    <source>
        <dbReference type="EMBL" id="SOC16296.1"/>
    </source>
</evidence>
<evidence type="ECO:0000256" key="9">
    <source>
        <dbReference type="SAM" id="Phobius"/>
    </source>
</evidence>
<feature type="transmembrane region" description="Helical" evidence="9">
    <location>
        <begin position="193"/>
        <end position="210"/>
    </location>
</feature>
<dbReference type="SMART" id="SM01049">
    <property type="entry name" value="Cache_2"/>
    <property type="match status" value="1"/>
</dbReference>
<dbReference type="Pfam" id="PF17200">
    <property type="entry name" value="sCache_2"/>
    <property type="match status" value="1"/>
</dbReference>
<evidence type="ECO:0000313" key="13">
    <source>
        <dbReference type="Proteomes" id="UP000219068"/>
    </source>
</evidence>
<sequence length="561" mass="60104">MKLSNFSLSAKLRMVLVMTAFALGGLAIFDLVTLRSALVEEKKANVRQIVDMTRSTFSHYDQLVKSGEITLEEAQTRATEFIQNARYAGNNYVFVLGLDTKVILHPIQPKLNGQNGKQVIDVNGVPILDEMVKAARNPEGGFLTYEWNKPGHDGVFPKLAYAETFKPWGWVVTTGVYIDDVDGIFWQTAINDIAVAIVMLIIIGMTGLAIDRSTTRPLRMITEALNKLAQGDTSVTTDETDRRDEIGALARSLDVFRSNREQAEKLEREQKDTHKTQIARAEKVEKLIKSFETEVEGNLSTVHSALEQLRATATGMASQSDATTGRAANVAAATEQAAANVDTVAAAAEQLAASIDEITSQVSRSSDIAQSGATEADEASTIFAELGTASDKIGEVVELIQSIAEQTNLLALNATIEAARAGDAGKGFAVVAAEVKNLANQTTRATEDIAGQIGGIQESTQNALGAIKHLSGRMKELNEVAASISAAVREQDAATAEIARNVAEAATGTKDVAQNVIGLREAAEEEREASGQVLAASGSLNNKSQNLMTQIKQFLNDIRAA</sequence>
<dbReference type="Proteomes" id="UP000219068">
    <property type="component" value="Unassembled WGS sequence"/>
</dbReference>
<dbReference type="SMART" id="SM00283">
    <property type="entry name" value="MA"/>
    <property type="match status" value="1"/>
</dbReference>
<feature type="domain" description="HAMP" evidence="11">
    <location>
        <begin position="212"/>
        <end position="265"/>
    </location>
</feature>
<feature type="domain" description="Methyl-accepting transducer" evidence="10">
    <location>
        <begin position="305"/>
        <end position="541"/>
    </location>
</feature>
<reference evidence="12 13" key="1">
    <citation type="submission" date="2017-08" db="EMBL/GenBank/DDBJ databases">
        <authorList>
            <person name="de Groot N.N."/>
        </authorList>
    </citation>
    <scope>NUCLEOTIDE SEQUENCE [LARGE SCALE GENOMIC DNA]</scope>
    <source>
        <strain evidence="12 13">USBA 78</strain>
    </source>
</reference>
<keyword evidence="4 9" id="KW-1133">Transmembrane helix</keyword>
<dbReference type="CDD" id="cd06225">
    <property type="entry name" value="HAMP"/>
    <property type="match status" value="1"/>
</dbReference>
<dbReference type="Gene3D" id="1.10.287.950">
    <property type="entry name" value="Methyl-accepting chemotaxis protein"/>
    <property type="match status" value="1"/>
</dbReference>
<proteinExistence type="inferred from homology"/>
<evidence type="ECO:0000256" key="8">
    <source>
        <dbReference type="PROSITE-ProRule" id="PRU00284"/>
    </source>
</evidence>
<dbReference type="InterPro" id="IPR033480">
    <property type="entry name" value="sCache_2"/>
</dbReference>
<evidence type="ECO:0000256" key="1">
    <source>
        <dbReference type="ARBA" id="ARBA00004651"/>
    </source>
</evidence>
<organism evidence="12 13">
    <name type="scientific">Thalassospira xiamenensis</name>
    <dbReference type="NCBI Taxonomy" id="220697"/>
    <lineage>
        <taxon>Bacteria</taxon>
        <taxon>Pseudomonadati</taxon>
        <taxon>Pseudomonadota</taxon>
        <taxon>Alphaproteobacteria</taxon>
        <taxon>Rhodospirillales</taxon>
        <taxon>Thalassospiraceae</taxon>
        <taxon>Thalassospira</taxon>
    </lineage>
</organism>
<dbReference type="PROSITE" id="PS50885">
    <property type="entry name" value="HAMP"/>
    <property type="match status" value="1"/>
</dbReference>
<dbReference type="PANTHER" id="PTHR32089">
    <property type="entry name" value="METHYL-ACCEPTING CHEMOTAXIS PROTEIN MCPB"/>
    <property type="match status" value="1"/>
</dbReference>
<name>A0A285T4Y1_9PROT</name>
<dbReference type="GO" id="GO:0006935">
    <property type="term" value="P:chemotaxis"/>
    <property type="evidence" value="ECO:0007669"/>
    <property type="project" value="InterPro"/>
</dbReference>
<evidence type="ECO:0000259" key="10">
    <source>
        <dbReference type="PROSITE" id="PS50111"/>
    </source>
</evidence>
<gene>
    <name evidence="12" type="ORF">SAMN05428964_102252</name>
</gene>
<dbReference type="PANTHER" id="PTHR32089:SF112">
    <property type="entry name" value="LYSOZYME-LIKE PROTEIN-RELATED"/>
    <property type="match status" value="1"/>
</dbReference>
<dbReference type="AlphaFoldDB" id="A0A285T4Y1"/>
<evidence type="ECO:0000256" key="2">
    <source>
        <dbReference type="ARBA" id="ARBA00022475"/>
    </source>
</evidence>
<dbReference type="SMART" id="SM00304">
    <property type="entry name" value="HAMP"/>
    <property type="match status" value="1"/>
</dbReference>
<dbReference type="SUPFAM" id="SSF58104">
    <property type="entry name" value="Methyl-accepting chemotaxis protein (MCP) signaling domain"/>
    <property type="match status" value="1"/>
</dbReference>
<evidence type="ECO:0000256" key="6">
    <source>
        <dbReference type="ARBA" id="ARBA00023224"/>
    </source>
</evidence>
<evidence type="ECO:0000256" key="4">
    <source>
        <dbReference type="ARBA" id="ARBA00022989"/>
    </source>
</evidence>
<dbReference type="PRINTS" id="PR00260">
    <property type="entry name" value="CHEMTRNSDUCR"/>
</dbReference>
<keyword evidence="3 9" id="KW-0812">Transmembrane</keyword>
<dbReference type="Pfam" id="PF00672">
    <property type="entry name" value="HAMP"/>
    <property type="match status" value="1"/>
</dbReference>
<dbReference type="RefSeq" id="WP_097051702.1">
    <property type="nucleotide sequence ID" value="NZ_OBMM01000002.1"/>
</dbReference>
<dbReference type="InterPro" id="IPR004089">
    <property type="entry name" value="MCPsignal_dom"/>
</dbReference>
<protein>
    <submittedName>
        <fullName evidence="12">Methyl-accepting chemotaxis sensory transducer with Cache sensor</fullName>
    </submittedName>
</protein>
<dbReference type="GO" id="GO:0007165">
    <property type="term" value="P:signal transduction"/>
    <property type="evidence" value="ECO:0007669"/>
    <property type="project" value="UniProtKB-KW"/>
</dbReference>
<dbReference type="Pfam" id="PF00015">
    <property type="entry name" value="MCPsignal"/>
    <property type="match status" value="1"/>
</dbReference>
<keyword evidence="5 9" id="KW-0472">Membrane</keyword>
<dbReference type="InterPro" id="IPR003660">
    <property type="entry name" value="HAMP_dom"/>
</dbReference>
<dbReference type="CDD" id="cd18774">
    <property type="entry name" value="PDC2_HK_sensor"/>
    <property type="match status" value="1"/>
</dbReference>
<dbReference type="Gene3D" id="3.30.450.20">
    <property type="entry name" value="PAS domain"/>
    <property type="match status" value="1"/>
</dbReference>
<accession>A0A285T4Y1</accession>
<dbReference type="InterPro" id="IPR004090">
    <property type="entry name" value="Chemotax_Me-accpt_rcpt"/>
</dbReference>
<keyword evidence="2" id="KW-1003">Cell membrane</keyword>
<evidence type="ECO:0000256" key="7">
    <source>
        <dbReference type="ARBA" id="ARBA00029447"/>
    </source>
</evidence>
<dbReference type="GO" id="GO:0004888">
    <property type="term" value="F:transmembrane signaling receptor activity"/>
    <property type="evidence" value="ECO:0007669"/>
    <property type="project" value="InterPro"/>
</dbReference>
<evidence type="ECO:0000256" key="3">
    <source>
        <dbReference type="ARBA" id="ARBA00022692"/>
    </source>
</evidence>
<evidence type="ECO:0000259" key="11">
    <source>
        <dbReference type="PROSITE" id="PS50885"/>
    </source>
</evidence>
<keyword evidence="6 8" id="KW-0807">Transducer</keyword>
<comment type="similarity">
    <text evidence="7">Belongs to the methyl-accepting chemotaxis (MCP) protein family.</text>
</comment>
<comment type="subcellular location">
    <subcellularLocation>
        <location evidence="1">Cell membrane</location>
        <topology evidence="1">Multi-pass membrane protein</topology>
    </subcellularLocation>
</comment>
<dbReference type="GO" id="GO:0005886">
    <property type="term" value="C:plasma membrane"/>
    <property type="evidence" value="ECO:0007669"/>
    <property type="project" value="UniProtKB-SubCell"/>
</dbReference>
<dbReference type="EMBL" id="OBMM01000002">
    <property type="protein sequence ID" value="SOC16296.1"/>
    <property type="molecule type" value="Genomic_DNA"/>
</dbReference>
<evidence type="ECO:0000256" key="5">
    <source>
        <dbReference type="ARBA" id="ARBA00023136"/>
    </source>
</evidence>
<dbReference type="PROSITE" id="PS50111">
    <property type="entry name" value="CHEMOTAXIS_TRANSDUC_2"/>
    <property type="match status" value="1"/>
</dbReference>
<dbReference type="Gene3D" id="6.10.340.10">
    <property type="match status" value="1"/>
</dbReference>